<reference evidence="1 2" key="1">
    <citation type="submission" date="2018-06" db="EMBL/GenBank/DDBJ databases">
        <authorList>
            <consortium name="Pathogen Informatics"/>
            <person name="Doyle S."/>
        </authorList>
    </citation>
    <scope>NUCLEOTIDE SEQUENCE [LARGE SCALE GENOMIC DNA]</scope>
    <source>
        <strain evidence="1 2">NCTC10698</strain>
    </source>
</reference>
<dbReference type="AlphaFoldDB" id="A0A8B4S3R6"/>
<evidence type="ECO:0000313" key="2">
    <source>
        <dbReference type="Proteomes" id="UP000255070"/>
    </source>
</evidence>
<accession>A0A8B4S3R6</accession>
<protein>
    <submittedName>
        <fullName evidence="1">Uncharacterized protein</fullName>
    </submittedName>
</protein>
<proteinExistence type="predicted"/>
<name>A0A8B4S3R6_COMTE</name>
<comment type="caution">
    <text evidence="1">The sequence shown here is derived from an EMBL/GenBank/DDBJ whole genome shotgun (WGS) entry which is preliminary data.</text>
</comment>
<dbReference type="EMBL" id="UFXL01000001">
    <property type="protein sequence ID" value="SUY76827.1"/>
    <property type="molecule type" value="Genomic_DNA"/>
</dbReference>
<gene>
    <name evidence="1" type="ORF">NCTC10698_01835</name>
</gene>
<organism evidence="1 2">
    <name type="scientific">Comamonas testosteroni</name>
    <name type="common">Pseudomonas testosteroni</name>
    <dbReference type="NCBI Taxonomy" id="285"/>
    <lineage>
        <taxon>Bacteria</taxon>
        <taxon>Pseudomonadati</taxon>
        <taxon>Pseudomonadota</taxon>
        <taxon>Betaproteobacteria</taxon>
        <taxon>Burkholderiales</taxon>
        <taxon>Comamonadaceae</taxon>
        <taxon>Comamonas</taxon>
    </lineage>
</organism>
<dbReference type="Proteomes" id="UP000255070">
    <property type="component" value="Unassembled WGS sequence"/>
</dbReference>
<evidence type="ECO:0000313" key="1">
    <source>
        <dbReference type="EMBL" id="SUY76827.1"/>
    </source>
</evidence>
<keyword evidence="2" id="KW-1185">Reference proteome</keyword>
<sequence>MIQLTPAHSRHRHTLESLVCGGFSLHFGVLWCPSNRTDFAPIIFFFHDAKIRLGLLVVVPDEFAVGAEDHLHILMPQLAGHVRWIGAGRQQGLGIGVTDLV</sequence>